<reference evidence="1" key="1">
    <citation type="journal article" date="2014" name="Int. J. Syst. Evol. Microbiol.">
        <title>Complete genome of a new Firmicutes species belonging to the dominant human colonic microbiota ('Ruminococcus bicirculans') reveals two chromosomes and a selective capacity to utilize plant glucans.</title>
        <authorList>
            <consortium name="NISC Comparative Sequencing Program"/>
            <person name="Wegmann U."/>
            <person name="Louis P."/>
            <person name="Goesmann A."/>
            <person name="Henrissat B."/>
            <person name="Duncan S.H."/>
            <person name="Flint H.J."/>
        </authorList>
    </citation>
    <scope>NUCLEOTIDE SEQUENCE</scope>
    <source>
        <strain evidence="1">NBRC 3271</strain>
    </source>
</reference>
<sequence>MKTKTVPVEQVPAKTGCCSKVKACCKHAGRAREIGLAGMTAMATIGPKRFRPYFQQALAVISVVAATIQFFRNRKG</sequence>
<evidence type="ECO:0000313" key="4">
    <source>
        <dbReference type="Proteomes" id="UP001156613"/>
    </source>
</evidence>
<comment type="caution">
    <text evidence="2">The sequence shown here is derived from an EMBL/GenBank/DDBJ whole genome shotgun (WGS) entry which is preliminary data.</text>
</comment>
<dbReference type="EMBL" id="JABCQN010000002">
    <property type="protein sequence ID" value="MBF0870327.1"/>
    <property type="molecule type" value="Genomic_DNA"/>
</dbReference>
<evidence type="ECO:0000313" key="2">
    <source>
        <dbReference type="EMBL" id="MBF0870327.1"/>
    </source>
</evidence>
<dbReference type="GeneID" id="81474156"/>
<evidence type="ECO:0000313" key="3">
    <source>
        <dbReference type="Proteomes" id="UP000661006"/>
    </source>
</evidence>
<dbReference type="Proteomes" id="UP001156613">
    <property type="component" value="Unassembled WGS sequence"/>
</dbReference>
<name>A0A149S1U6_GLUJA</name>
<dbReference type="Proteomes" id="UP000661006">
    <property type="component" value="Unassembled WGS sequence"/>
</dbReference>
<organism evidence="2 3">
    <name type="scientific">Gluconobacter japonicus</name>
    <dbReference type="NCBI Taxonomy" id="376620"/>
    <lineage>
        <taxon>Bacteria</taxon>
        <taxon>Pseudomonadati</taxon>
        <taxon>Pseudomonadota</taxon>
        <taxon>Alphaproteobacteria</taxon>
        <taxon>Acetobacterales</taxon>
        <taxon>Acetobacteraceae</taxon>
        <taxon>Gluconobacter</taxon>
    </lineage>
</organism>
<dbReference type="STRING" id="376620.A0J51_00495"/>
<accession>A0A149S1U6</accession>
<reference evidence="1" key="5">
    <citation type="submission" date="2023-01" db="EMBL/GenBank/DDBJ databases">
        <title>Draft genome sequence of Gluconobacter japonicus strain NBRC 3271.</title>
        <authorList>
            <person name="Sun Q."/>
            <person name="Mori K."/>
        </authorList>
    </citation>
    <scope>NUCLEOTIDE SEQUENCE</scope>
    <source>
        <strain evidence="1">NBRC 3271</strain>
    </source>
</reference>
<protein>
    <submittedName>
        <fullName evidence="2">Uncharacterized protein</fullName>
    </submittedName>
</protein>
<dbReference type="AlphaFoldDB" id="A0A149S1U6"/>
<dbReference type="OrthoDB" id="7273250at2"/>
<reference evidence="4" key="2">
    <citation type="journal article" date="2019" name="Int. J. Syst. Evol. Microbiol.">
        <title>The Global Catalogue of Microorganisms (GCM) 10K type strain sequencing project: providing services to taxonomists for standard genome sequencing and annotation.</title>
        <authorList>
            <consortium name="The Broad Institute Genomics Platform"/>
            <consortium name="The Broad Institute Genome Sequencing Center for Infectious Disease"/>
            <person name="Wu L."/>
            <person name="Ma J."/>
        </authorList>
    </citation>
    <scope>NUCLEOTIDE SEQUENCE [LARGE SCALE GENOMIC DNA]</scope>
    <source>
        <strain evidence="4">NBRC 3271</strain>
    </source>
</reference>
<dbReference type="RefSeq" id="WP_010504142.1">
    <property type="nucleotide sequence ID" value="NZ_BEWO01000003.1"/>
</dbReference>
<gene>
    <name evidence="1" type="ORF">GCM10010937_09830</name>
    <name evidence="2" type="ORF">HKD32_05565</name>
</gene>
<reference evidence="2" key="4">
    <citation type="submission" date="2020-11" db="EMBL/GenBank/DDBJ databases">
        <title>Description of novel Gluconobacter species.</title>
        <authorList>
            <person name="Cleenwerck I."/>
            <person name="Cnockaert M."/>
            <person name="Borremans W."/>
            <person name="Wieme A.D."/>
            <person name="De Vuyst L."/>
            <person name="Vandamme P."/>
        </authorList>
    </citation>
    <scope>NUCLEOTIDE SEQUENCE</scope>
    <source>
        <strain evidence="2">R71697</strain>
    </source>
</reference>
<reference evidence="2" key="3">
    <citation type="submission" date="2020-04" db="EMBL/GenBank/DDBJ databases">
        <authorList>
            <person name="Sombolestani A."/>
        </authorList>
    </citation>
    <scope>NUCLEOTIDE SEQUENCE</scope>
    <source>
        <strain evidence="2">R71697</strain>
    </source>
</reference>
<proteinExistence type="predicted"/>
<evidence type="ECO:0000313" key="1">
    <source>
        <dbReference type="EMBL" id="GLQ59180.1"/>
    </source>
</evidence>
<dbReference type="EMBL" id="BSNT01000019">
    <property type="protein sequence ID" value="GLQ59180.1"/>
    <property type="molecule type" value="Genomic_DNA"/>
</dbReference>
<keyword evidence="4" id="KW-1185">Reference proteome</keyword>